<gene>
    <name evidence="2" type="ORF">SAMN04515678_101496</name>
</gene>
<evidence type="ECO:0000313" key="3">
    <source>
        <dbReference type="Proteomes" id="UP000325289"/>
    </source>
</evidence>
<accession>A0A1I1TEY6</accession>
<keyword evidence="1" id="KW-1133">Transmembrane helix</keyword>
<keyword evidence="3" id="KW-1185">Reference proteome</keyword>
<keyword evidence="1" id="KW-0472">Membrane</keyword>
<keyword evidence="1" id="KW-0812">Transmembrane</keyword>
<evidence type="ECO:0000313" key="2">
    <source>
        <dbReference type="EMBL" id="SFD54060.1"/>
    </source>
</evidence>
<dbReference type="AlphaFoldDB" id="A0A1I1TEY6"/>
<dbReference type="Proteomes" id="UP000325289">
    <property type="component" value="Unassembled WGS sequence"/>
</dbReference>
<reference evidence="2 3" key="1">
    <citation type="submission" date="2016-10" db="EMBL/GenBank/DDBJ databases">
        <authorList>
            <person name="Varghese N."/>
            <person name="Submissions S."/>
        </authorList>
    </citation>
    <scope>NUCLEOTIDE SEQUENCE [LARGE SCALE GENOMIC DNA]</scope>
    <source>
        <strain evidence="3">YIM D21,KCTC 23444,ACCC 10710</strain>
    </source>
</reference>
<organism evidence="2 3">
    <name type="scientific">Roseivivax sediminis</name>
    <dbReference type="NCBI Taxonomy" id="936889"/>
    <lineage>
        <taxon>Bacteria</taxon>
        <taxon>Pseudomonadati</taxon>
        <taxon>Pseudomonadota</taxon>
        <taxon>Alphaproteobacteria</taxon>
        <taxon>Rhodobacterales</taxon>
        <taxon>Roseobacteraceae</taxon>
        <taxon>Roseivivax</taxon>
    </lineage>
</organism>
<proteinExistence type="predicted"/>
<evidence type="ECO:0008006" key="4">
    <source>
        <dbReference type="Google" id="ProtNLM"/>
    </source>
</evidence>
<evidence type="ECO:0000256" key="1">
    <source>
        <dbReference type="SAM" id="Phobius"/>
    </source>
</evidence>
<protein>
    <recommendedName>
        <fullName evidence="4">Gene transfer agent protein</fullName>
    </recommendedName>
</protein>
<dbReference type="EMBL" id="FOMS01000001">
    <property type="protein sequence ID" value="SFD54060.1"/>
    <property type="molecule type" value="Genomic_DNA"/>
</dbReference>
<feature type="transmembrane region" description="Helical" evidence="1">
    <location>
        <begin position="56"/>
        <end position="76"/>
    </location>
</feature>
<name>A0A1I1TEY6_9RHOB</name>
<sequence length="80" mass="9106">MRTRTMAEPRGDYEPFACAPGLRLEAHERLSDLQFGNISDRLDRIEALMERLERRLWLAVYGVCAVILAQAFQSILSVAP</sequence>